<evidence type="ECO:0000256" key="1">
    <source>
        <dbReference type="ARBA" id="ARBA00005750"/>
    </source>
</evidence>
<dbReference type="SUPFAM" id="SSF89550">
    <property type="entry name" value="PHP domain-like"/>
    <property type="match status" value="1"/>
</dbReference>
<dbReference type="GO" id="GO:0004725">
    <property type="term" value="F:protein tyrosine phosphatase activity"/>
    <property type="evidence" value="ECO:0007669"/>
    <property type="project" value="UniProtKB-EC"/>
</dbReference>
<dbReference type="GO" id="GO:0030145">
    <property type="term" value="F:manganese ion binding"/>
    <property type="evidence" value="ECO:0007669"/>
    <property type="project" value="InterPro"/>
</dbReference>
<evidence type="ECO:0000256" key="2">
    <source>
        <dbReference type="ARBA" id="ARBA00013064"/>
    </source>
</evidence>
<dbReference type="PANTHER" id="PTHR39181:SF1">
    <property type="entry name" value="TYROSINE-PROTEIN PHOSPHATASE YWQE"/>
    <property type="match status" value="1"/>
</dbReference>
<dbReference type="PIRSF" id="PIRSF016557">
    <property type="entry name" value="Caps_synth_CpsB"/>
    <property type="match status" value="1"/>
</dbReference>
<dbReference type="KEGG" id="hhy:Halhy_3406"/>
<evidence type="ECO:0000313" key="5">
    <source>
        <dbReference type="EMBL" id="AEE51262.1"/>
    </source>
</evidence>
<dbReference type="InterPro" id="IPR016667">
    <property type="entry name" value="Caps_polysacc_synth_CpsB/CapC"/>
</dbReference>
<comment type="catalytic activity">
    <reaction evidence="4">
        <text>O-phospho-L-tyrosyl-[protein] + H2O = L-tyrosyl-[protein] + phosphate</text>
        <dbReference type="Rhea" id="RHEA:10684"/>
        <dbReference type="Rhea" id="RHEA-COMP:10136"/>
        <dbReference type="Rhea" id="RHEA-COMP:20101"/>
        <dbReference type="ChEBI" id="CHEBI:15377"/>
        <dbReference type="ChEBI" id="CHEBI:43474"/>
        <dbReference type="ChEBI" id="CHEBI:46858"/>
        <dbReference type="ChEBI" id="CHEBI:61978"/>
        <dbReference type="EC" id="3.1.3.48"/>
    </reaction>
</comment>
<dbReference type="eggNOG" id="COG4464">
    <property type="taxonomic scope" value="Bacteria"/>
</dbReference>
<evidence type="ECO:0000313" key="6">
    <source>
        <dbReference type="Proteomes" id="UP000008461"/>
    </source>
</evidence>
<dbReference type="Pfam" id="PF19567">
    <property type="entry name" value="CpsB_CapC"/>
    <property type="match status" value="1"/>
</dbReference>
<dbReference type="AlphaFoldDB" id="F4KVE9"/>
<keyword evidence="6" id="KW-1185">Reference proteome</keyword>
<name>F4KVE9_HALH1</name>
<reference key="2">
    <citation type="submission" date="2011-04" db="EMBL/GenBank/DDBJ databases">
        <title>Complete sequence of chromosome of Haliscomenobacter hydrossis DSM 1100.</title>
        <authorList>
            <consortium name="US DOE Joint Genome Institute (JGI-PGF)"/>
            <person name="Lucas S."/>
            <person name="Han J."/>
            <person name="Lapidus A."/>
            <person name="Bruce D."/>
            <person name="Goodwin L."/>
            <person name="Pitluck S."/>
            <person name="Peters L."/>
            <person name="Kyrpides N."/>
            <person name="Mavromatis K."/>
            <person name="Ivanova N."/>
            <person name="Ovchinnikova G."/>
            <person name="Pagani I."/>
            <person name="Daligault H."/>
            <person name="Detter J.C."/>
            <person name="Han C."/>
            <person name="Land M."/>
            <person name="Hauser L."/>
            <person name="Markowitz V."/>
            <person name="Cheng J.-F."/>
            <person name="Hugenholtz P."/>
            <person name="Woyke T."/>
            <person name="Wu D."/>
            <person name="Verbarg S."/>
            <person name="Frueling A."/>
            <person name="Brambilla E."/>
            <person name="Klenk H.-P."/>
            <person name="Eisen J.A."/>
        </authorList>
    </citation>
    <scope>NUCLEOTIDE SEQUENCE</scope>
    <source>
        <strain>DSM 1100</strain>
    </source>
</reference>
<proteinExistence type="inferred from homology"/>
<dbReference type="Proteomes" id="UP000008461">
    <property type="component" value="Chromosome"/>
</dbReference>
<reference evidence="5 6" key="1">
    <citation type="journal article" date="2011" name="Stand. Genomic Sci.">
        <title>Complete genome sequence of Haliscomenobacter hydrossis type strain (O).</title>
        <authorList>
            <consortium name="US DOE Joint Genome Institute (JGI-PGF)"/>
            <person name="Daligault H."/>
            <person name="Lapidus A."/>
            <person name="Zeytun A."/>
            <person name="Nolan M."/>
            <person name="Lucas S."/>
            <person name="Del Rio T.G."/>
            <person name="Tice H."/>
            <person name="Cheng J.F."/>
            <person name="Tapia R."/>
            <person name="Han C."/>
            <person name="Goodwin L."/>
            <person name="Pitluck S."/>
            <person name="Liolios K."/>
            <person name="Pagani I."/>
            <person name="Ivanova N."/>
            <person name="Huntemann M."/>
            <person name="Mavromatis K."/>
            <person name="Mikhailova N."/>
            <person name="Pati A."/>
            <person name="Chen A."/>
            <person name="Palaniappan K."/>
            <person name="Land M."/>
            <person name="Hauser L."/>
            <person name="Brambilla E.M."/>
            <person name="Rohde M."/>
            <person name="Verbarg S."/>
            <person name="Goker M."/>
            <person name="Bristow J."/>
            <person name="Eisen J.A."/>
            <person name="Markowitz V."/>
            <person name="Hugenholtz P."/>
            <person name="Kyrpides N.C."/>
            <person name="Klenk H.P."/>
            <person name="Woyke T."/>
        </authorList>
    </citation>
    <scope>NUCLEOTIDE SEQUENCE [LARGE SCALE GENOMIC DNA]</scope>
    <source>
        <strain evidence="6">ATCC 27775 / DSM 1100 / LMG 10767 / O</strain>
    </source>
</reference>
<dbReference type="STRING" id="760192.Halhy_3406"/>
<dbReference type="PANTHER" id="PTHR39181">
    <property type="entry name" value="TYROSINE-PROTEIN PHOSPHATASE YWQE"/>
    <property type="match status" value="1"/>
</dbReference>
<comment type="similarity">
    <text evidence="1">Belongs to the metallo-dependent hydrolases superfamily. CpsB/CapC family.</text>
</comment>
<dbReference type="HOGENOM" id="CLU_085966_0_0_10"/>
<dbReference type="EC" id="3.1.3.48" evidence="2"/>
<dbReference type="EMBL" id="CP002691">
    <property type="protein sequence ID" value="AEE51262.1"/>
    <property type="molecule type" value="Genomic_DNA"/>
</dbReference>
<protein>
    <recommendedName>
        <fullName evidence="2">protein-tyrosine-phosphatase</fullName>
        <ecNumber evidence="2">3.1.3.48</ecNumber>
    </recommendedName>
</protein>
<accession>F4KVE9</accession>
<keyword evidence="3" id="KW-0378">Hydrolase</keyword>
<dbReference type="InterPro" id="IPR016195">
    <property type="entry name" value="Pol/histidinol_Pase-like"/>
</dbReference>
<evidence type="ECO:0000256" key="3">
    <source>
        <dbReference type="ARBA" id="ARBA00022801"/>
    </source>
</evidence>
<dbReference type="RefSeq" id="WP_013765803.1">
    <property type="nucleotide sequence ID" value="NC_015510.1"/>
</dbReference>
<dbReference type="OrthoDB" id="9788539at2"/>
<evidence type="ECO:0000256" key="4">
    <source>
        <dbReference type="ARBA" id="ARBA00051722"/>
    </source>
</evidence>
<organism evidence="5 6">
    <name type="scientific">Haliscomenobacter hydrossis (strain ATCC 27775 / DSM 1100 / LMG 10767 / O)</name>
    <dbReference type="NCBI Taxonomy" id="760192"/>
    <lineage>
        <taxon>Bacteria</taxon>
        <taxon>Pseudomonadati</taxon>
        <taxon>Bacteroidota</taxon>
        <taxon>Saprospiria</taxon>
        <taxon>Saprospirales</taxon>
        <taxon>Haliscomenobacteraceae</taxon>
        <taxon>Haliscomenobacter</taxon>
    </lineage>
</organism>
<sequence>MFGKLFAQPKSKDSSAPPDFSVLGIDMHSHLVPGIDDGSKTLEESLALIRGLIKLGYSGAITTPHVMGDYYPNTGATIQSGWEELQRAMRKEGLSFRLEASAEYNLDDYTAGLFAKGDVLLMPGKQILVELSFFGAPPDLDNRIFQLRLKGYYPILAHPERYAYYLGNIKELERISDLGCDLQVNILSLTGYYGSPIAKWAKTLIEKGMVSYLGTDLHNERHLQALQNALRQKDVLKIIQRYTFKNKDLFNQ</sequence>
<dbReference type="Gene3D" id="3.20.20.140">
    <property type="entry name" value="Metal-dependent hydrolases"/>
    <property type="match status" value="1"/>
</dbReference>
<gene>
    <name evidence="5" type="ordered locus">Halhy_3406</name>
</gene>